<gene>
    <name evidence="1" type="ORF">AVEN_95428_1</name>
</gene>
<proteinExistence type="predicted"/>
<dbReference type="InterPro" id="IPR036397">
    <property type="entry name" value="RNaseH_sf"/>
</dbReference>
<protein>
    <submittedName>
        <fullName evidence="1">Uncharacterized protein</fullName>
    </submittedName>
</protein>
<dbReference type="OrthoDB" id="6431382at2759"/>
<keyword evidence="2" id="KW-1185">Reference proteome</keyword>
<evidence type="ECO:0000313" key="2">
    <source>
        <dbReference type="Proteomes" id="UP000499080"/>
    </source>
</evidence>
<comment type="caution">
    <text evidence="1">The sequence shown here is derived from an EMBL/GenBank/DDBJ whole genome shotgun (WGS) entry which is preliminary data.</text>
</comment>
<accession>A0A4Y2CGV5</accession>
<dbReference type="Gene3D" id="3.30.420.10">
    <property type="entry name" value="Ribonuclease H-like superfamily/Ribonuclease H"/>
    <property type="match status" value="1"/>
</dbReference>
<reference evidence="1 2" key="1">
    <citation type="journal article" date="2019" name="Sci. Rep.">
        <title>Orb-weaving spider Araneus ventricosus genome elucidates the spidroin gene catalogue.</title>
        <authorList>
            <person name="Kono N."/>
            <person name="Nakamura H."/>
            <person name="Ohtoshi R."/>
            <person name="Moran D.A.P."/>
            <person name="Shinohara A."/>
            <person name="Yoshida Y."/>
            <person name="Fujiwara M."/>
            <person name="Mori M."/>
            <person name="Tomita M."/>
            <person name="Arakawa K."/>
        </authorList>
    </citation>
    <scope>NUCLEOTIDE SEQUENCE [LARGE SCALE GENOMIC DNA]</scope>
</reference>
<organism evidence="1 2">
    <name type="scientific">Araneus ventricosus</name>
    <name type="common">Orbweaver spider</name>
    <name type="synonym">Epeira ventricosa</name>
    <dbReference type="NCBI Taxonomy" id="182803"/>
    <lineage>
        <taxon>Eukaryota</taxon>
        <taxon>Metazoa</taxon>
        <taxon>Ecdysozoa</taxon>
        <taxon>Arthropoda</taxon>
        <taxon>Chelicerata</taxon>
        <taxon>Arachnida</taxon>
        <taxon>Araneae</taxon>
        <taxon>Araneomorphae</taxon>
        <taxon>Entelegynae</taxon>
        <taxon>Araneoidea</taxon>
        <taxon>Araneidae</taxon>
        <taxon>Araneus</taxon>
    </lineage>
</organism>
<name>A0A4Y2CGV5_ARAVE</name>
<evidence type="ECO:0000313" key="1">
    <source>
        <dbReference type="EMBL" id="GBM03540.1"/>
    </source>
</evidence>
<dbReference type="GO" id="GO:0003676">
    <property type="term" value="F:nucleic acid binding"/>
    <property type="evidence" value="ECO:0007669"/>
    <property type="project" value="InterPro"/>
</dbReference>
<sequence>MILKRKTFPSLSGTASSVRGLLPFLQSCDQGAEGPHEKKLPTYNPYIAPSDFHLFPAMKLALSGRRFRSNEEVQHRFLPGWFLEINFTV</sequence>
<dbReference type="Proteomes" id="UP000499080">
    <property type="component" value="Unassembled WGS sequence"/>
</dbReference>
<dbReference type="AlphaFoldDB" id="A0A4Y2CGV5"/>
<dbReference type="EMBL" id="BGPR01000192">
    <property type="protein sequence ID" value="GBM03540.1"/>
    <property type="molecule type" value="Genomic_DNA"/>
</dbReference>